<dbReference type="Pfam" id="PF03011">
    <property type="entry name" value="PFEMP"/>
    <property type="match status" value="2"/>
</dbReference>
<dbReference type="InterPro" id="IPR041480">
    <property type="entry name" value="CIDR1_gamma"/>
</dbReference>
<dbReference type="GO" id="GO:0016020">
    <property type="term" value="C:membrane"/>
    <property type="evidence" value="ECO:0007669"/>
    <property type="project" value="InterPro"/>
</dbReference>
<feature type="region of interest" description="Disordered" evidence="1">
    <location>
        <begin position="1639"/>
        <end position="1680"/>
    </location>
</feature>
<evidence type="ECO:0000259" key="6">
    <source>
        <dbReference type="Pfam" id="PF18562"/>
    </source>
</evidence>
<dbReference type="InterPro" id="IPR008602">
    <property type="entry name" value="Duffy-antigen-binding"/>
</dbReference>
<evidence type="ECO:0000256" key="1">
    <source>
        <dbReference type="SAM" id="MobiDB-lite"/>
    </source>
</evidence>
<dbReference type="FunFam" id="1.20.58.830:FF:000005">
    <property type="entry name" value="Erythrocyte membrane protein 1, PfEMP1"/>
    <property type="match status" value="1"/>
</dbReference>
<feature type="region of interest" description="Disordered" evidence="1">
    <location>
        <begin position="1815"/>
        <end position="1845"/>
    </location>
</feature>
<dbReference type="OrthoDB" id="378876at2759"/>
<accession>A0A0L7LY89</accession>
<dbReference type="OMA" id="ENCEMET"/>
<feature type="region of interest" description="Disordered" evidence="1">
    <location>
        <begin position="2021"/>
        <end position="2070"/>
    </location>
</feature>
<dbReference type="InterPro" id="IPR044932">
    <property type="entry name" value="PfEMP1_ATS_sf"/>
</dbReference>
<proteinExistence type="predicted"/>
<dbReference type="InterPro" id="IPR029210">
    <property type="entry name" value="PfEMP1_NTS"/>
</dbReference>
<feature type="compositionally biased region" description="Basic and acidic residues" evidence="1">
    <location>
        <begin position="739"/>
        <end position="751"/>
    </location>
</feature>
<dbReference type="Pfam" id="PF15445">
    <property type="entry name" value="ATS"/>
    <property type="match status" value="1"/>
</dbReference>
<dbReference type="VEuPathDB" id="PlasmoDB:PfDd2_030005400"/>
<feature type="compositionally biased region" description="Pro residues" evidence="1">
    <location>
        <begin position="1645"/>
        <end position="1670"/>
    </location>
</feature>
<feature type="domain" description="Duffy-binding-like" evidence="7">
    <location>
        <begin position="1164"/>
        <end position="1315"/>
    </location>
</feature>
<feature type="region of interest" description="Disordered" evidence="1">
    <location>
        <begin position="1864"/>
        <end position="1885"/>
    </location>
</feature>
<dbReference type="Gene3D" id="1.20.1310.20">
    <property type="entry name" value="Duffy-antigen binding domain"/>
    <property type="match status" value="2"/>
</dbReference>
<evidence type="ECO:0000313" key="9">
    <source>
        <dbReference type="Proteomes" id="UP000054282"/>
    </source>
</evidence>
<evidence type="ECO:0000313" key="8">
    <source>
        <dbReference type="EMBL" id="KOB85215.1"/>
    </source>
</evidence>
<reference evidence="9" key="2">
    <citation type="submission" date="2006-09" db="EMBL/GenBank/DDBJ databases">
        <title>The genome sequence of Plasmodium falciparum Dd2.</title>
        <authorList>
            <consortium name="The Broad Institute Genome Sequencing Platform"/>
            <person name="Birren B."/>
            <person name="Lander E."/>
            <person name="Galagan J."/>
            <person name="Nusbaum C."/>
            <person name="Devon K."/>
            <person name="Henn M."/>
            <person name="Jaffe D."/>
            <person name="Butler J."/>
            <person name="Alvarez P."/>
            <person name="Gnerre S."/>
            <person name="Grabherr M."/>
            <person name="Kleber M."/>
            <person name="Mauceli E."/>
            <person name="Brockman W."/>
            <person name="MacCallum I.A."/>
            <person name="Rounsley S."/>
            <person name="Young S."/>
            <person name="LaButti K."/>
            <person name="Pushparaj V."/>
            <person name="DeCaprio D."/>
            <person name="Crawford M."/>
            <person name="Koehrsen M."/>
            <person name="Engels R."/>
            <person name="Montgomery P."/>
            <person name="Pearson M."/>
            <person name="Howarth C."/>
            <person name="Larson L."/>
            <person name="Luoma S."/>
            <person name="White J."/>
            <person name="Kodira C."/>
            <person name="Zeng Q."/>
            <person name="O'Leary S."/>
            <person name="Yandava C."/>
            <person name="Alvarado L."/>
            <person name="Wirth D."/>
            <person name="Volkman S."/>
            <person name="Hartl D."/>
        </authorList>
    </citation>
    <scope>NUCLEOTIDE SEQUENCE [LARGE SCALE GENOMIC DNA]</scope>
</reference>
<feature type="compositionally biased region" description="Polar residues" evidence="1">
    <location>
        <begin position="892"/>
        <end position="909"/>
    </location>
</feature>
<gene>
    <name evidence="8" type="ORF">PFDG_00604</name>
</gene>
<dbReference type="Pfam" id="PF05424">
    <property type="entry name" value="Duffy_binding"/>
    <property type="match status" value="2"/>
</dbReference>
<dbReference type="InterPro" id="IPR029211">
    <property type="entry name" value="PfEMP1_ATS"/>
</dbReference>
<feature type="compositionally biased region" description="Polar residues" evidence="1">
    <location>
        <begin position="1571"/>
        <end position="1581"/>
    </location>
</feature>
<feature type="region of interest" description="Disordered" evidence="1">
    <location>
        <begin position="892"/>
        <end position="922"/>
    </location>
</feature>
<dbReference type="InterPro" id="IPR054595">
    <property type="entry name" value="DBL_C"/>
</dbReference>
<feature type="domain" description="Duffy-antigen binding" evidence="3">
    <location>
        <begin position="872"/>
        <end position="1107"/>
    </location>
</feature>
<feature type="domain" description="Cysteine-rich interdomain region 1 gamma" evidence="6">
    <location>
        <begin position="1360"/>
        <end position="1412"/>
    </location>
</feature>
<dbReference type="KEGG" id="pfd:PFDG_00604"/>
<feature type="region of interest" description="Disordered" evidence="1">
    <location>
        <begin position="716"/>
        <end position="751"/>
    </location>
</feature>
<feature type="domain" description="Plasmodium falciparum erythrocyte membrane protein-1 N-terminal segment" evidence="5">
    <location>
        <begin position="15"/>
        <end position="50"/>
    </location>
</feature>
<feature type="region of interest" description="Disordered" evidence="1">
    <location>
        <begin position="770"/>
        <end position="792"/>
    </location>
</feature>
<reference evidence="9" key="1">
    <citation type="submission" date="2006-09" db="EMBL/GenBank/DDBJ databases">
        <title>Annotation of Plasmodium falciparum Dd2.</title>
        <authorList>
            <consortium name="The Broad Institute Genome Sequencing Platform"/>
            <person name="Volkman S.K."/>
            <person name="Neafsey D.E."/>
            <person name="Dash A.P."/>
            <person name="Chitnis C.E."/>
            <person name="Hartl D.L."/>
            <person name="Young S.K."/>
            <person name="Zeng Q."/>
            <person name="Koehrsen M."/>
            <person name="Alvarado L."/>
            <person name="Berlin A."/>
            <person name="Borenstein D."/>
            <person name="Chapman S.B."/>
            <person name="Chen Z."/>
            <person name="Engels R."/>
            <person name="Freedman E."/>
            <person name="Gellesch M."/>
            <person name="Goldberg J."/>
            <person name="Griggs A."/>
            <person name="Gujja S."/>
            <person name="Heilman E.R."/>
            <person name="Heiman D.I."/>
            <person name="Howarth C."/>
            <person name="Jen D."/>
            <person name="Larson L."/>
            <person name="Mehta T."/>
            <person name="Neiman D."/>
            <person name="Park D."/>
            <person name="Pearson M."/>
            <person name="Roberts A."/>
            <person name="Saif S."/>
            <person name="Shea T."/>
            <person name="Shenoy N."/>
            <person name="Sisk P."/>
            <person name="Stolte C."/>
            <person name="Sykes S."/>
            <person name="Walk T."/>
            <person name="White J."/>
            <person name="Yandava C."/>
            <person name="Haas B."/>
            <person name="Henn M.R."/>
            <person name="Nusbaum C."/>
            <person name="Birren B."/>
        </authorList>
    </citation>
    <scope>NUCLEOTIDE SEQUENCE [LARGE SCALE GENOMIC DNA]</scope>
</reference>
<organism evidence="8 9">
    <name type="scientific">Plasmodium falciparum (isolate Dd2)</name>
    <dbReference type="NCBI Taxonomy" id="57267"/>
    <lineage>
        <taxon>Eukaryota</taxon>
        <taxon>Sar</taxon>
        <taxon>Alveolata</taxon>
        <taxon>Apicomplexa</taxon>
        <taxon>Aconoidasida</taxon>
        <taxon>Haemosporida</taxon>
        <taxon>Plasmodiidae</taxon>
        <taxon>Plasmodium</taxon>
        <taxon>Plasmodium (Laverania)</taxon>
    </lineage>
</organism>
<protein>
    <submittedName>
        <fullName evidence="8">PfEMP1</fullName>
    </submittedName>
</protein>
<feature type="compositionally biased region" description="Polar residues" evidence="1">
    <location>
        <begin position="834"/>
        <end position="844"/>
    </location>
</feature>
<dbReference type="InterPro" id="IPR004258">
    <property type="entry name" value="DBL"/>
</dbReference>
<feature type="domain" description="Duffy-binding-like" evidence="2">
    <location>
        <begin position="579"/>
        <end position="724"/>
    </location>
</feature>
<feature type="compositionally biased region" description="Low complexity" evidence="1">
    <location>
        <begin position="1871"/>
        <end position="1885"/>
    </location>
</feature>
<feature type="region of interest" description="Disordered" evidence="1">
    <location>
        <begin position="834"/>
        <end position="873"/>
    </location>
</feature>
<dbReference type="FunFam" id="1.10.1900.40:FF:000001">
    <property type="entry name" value="Erythrocyte membrane protein 1"/>
    <property type="match status" value="1"/>
</dbReference>
<evidence type="ECO:0000259" key="7">
    <source>
        <dbReference type="Pfam" id="PF22672"/>
    </source>
</evidence>
<sequence length="2161" mass="246397">MVVQVKPGGNLEDATAKNIFDRIGKKVHGEAKKNAEKYRSQLKGSLLKAKFEEAPNDQQTPGNTCELKYQWHTNATNGKSYPCRAGKEERFSQVHGGECANSKIKGNKGSKENSEGACAPYRRLHLCVRNLENINRYDKINNDTLLADVCLAALHEGVLISADHARYKETNNDVNANICTMLARSFADIGDIIRGKDLYLGDKGNDKLEKNLKTIFGKIHNGLDGEAKKHYENDTANYYQLREDWWYINRKDVWKAIRCSAPTDADYFIKNTCSDGKSSAEQKCRCINYDVPTYFDYVPQYLRWFEEWGEEFCRLRKHKLQNAIKNCRGDSEGGKKLYCDLNGFDCTKTAKGKNQLVEGEGCKKCTVPCDNFVHWIDNQKQEFEKQKNKYDKEIVKAKNTIQVSNGNISNIYEKDFYINLKEHYNDVKYFLEKLSKGKICEGHPPVKNKTSINFKDDQPEDIFSHTEYCQACPWCGTKEKAGGKWEPIDDRECAHKNENKFNNGITTPISILSTDRGKTKILEKLGGFCRNGENIKKDDWKCHYDNKNKDNESGDSNICVLQNDNIGKKEEKSMPYHPFFWKWVTEMLIDSMYWRKELKRCTNNQLTKCKNKKCNNDCKCYEKWVKQKQVEWKQMEKHFKTQDGFDDFGYDFALKTLLNVEDILTNIKDTYGNVEEIKDINRMLENENNQEKAAVAGTGQKNTIDLLIDHEQKEAQSCLQKDTCPPPPATPETPAGEPSHNDDHHDDVHDDEITPCDLKIEVDDLDRKDPEVAEETVNGQSETPAPELPGPPAVSVDVCSIVDDLFSNNTALQEACGLKYGGNNSRLGWKCVTPSDTKSVATGSEGSGEAKSRQRRDTDSPTTSGAATGGSICIPPRRRRLYVGKLEEWATNTQATEARGSETPSQPNSHPTPETTKETPEASLRRAFVESAAVETFFLWHRYKKENTKKTQGGVLPLLTTLASGSGDGDSNDPQTQLQSGTIPNDFLRLMFYTLGDYRDILVRGGGDTNSGSEKEGGGSNSDRNIVLLASGSTEEEKQKMEAIQKKITDMLNKTNSGSKPSEKKREEWWNNNAKYIWEGMLCALTYNTDTASGQTPKHIEKVKEALWDEEGKKPKKDEYQYKTVEIKEENSETQPKVGTSQHPETTKLKDFVEIPTYFRWLEEWGEEFCRKRKHKLEEIDKECAQDGKKKCSGDGLKCKEKVPDNKEIFGDFLCSTCARHCRKYRKWIERKKYEFTEQYNAYTKQKENCEMETTVAEVNNHDNGFCTKLKETYTDVPKFLERLKNGPCKKDDDNNDNGEDEIDFKEKVSETFKYEKYCGTCSKFKIKCNGSDCTGDPKKKCDGKKTIEAKEIENMKKNTKEVTMLVSDISKNGVEVDDLKDCKNAGIFKGIREDKWKCGEYCGVDICTLKKNNNEKEVHEHIIMKEFLKRWLEYFFEDYNRIQKKLKPCIENGNGNEDKCFNGCKENCECVGQWIEKKKKEWENINATYIQEYTRNNDVTSNDLNSFLETLLPQIPVVTDKGKHDSLKKLEKSLGCNCVENSKSEDSKKSDVIDCMIKKLEDKIKKCQEHQNSGSPQQPCQEPPAHVEDEDDTLDEETEVKRPEICKDVVQIETAEEKEDGTCDAADEKVDQTVAKNEENNIPPMEPTPAPPPPTPALPPAPPSTPKLPKPPKPRIPRRAEDPLVIPSLVTSTLAWSVGIGFATFTYFYLKKKTKSTIDLLRVINIPKSDYDIPTKLSPNRYIPYTSGKYRGKRYIYLEGDSGTDSGYTDHYSDITSSSESEYEELDINDIYVPGSPKYKTLIEVVLEPSGKLSGNTIPTSGKNTPSDTQNDIQNDGIPSSKITDNEWNTLKDEFISQYLQSEQPNDVPNDYTSGNSSTNTNITTMSRDNMEEKPFITSIQDRDLYTGEEIKYNINMSTNSMDDIPINRDNNVYSGIDLINDALNGDYDIYNEMLKRKENELFGTNHPKHTNTHNVAKPARDDPIHNQLNLFHKWLDRHRDMCEKWENHHERLAKLKEEWENETHSGNKHSDIPSGKLSDTPSDNNIHSDIHPSDIPSGKLSDIPSSNKTLNTDVSIQIHMDNPKSINQFTNMDSILEDLDKYKEPYYDVQDDIYYDVNDHDTSTVDTNAMDIPSKVQIEMDVNTKLVKEKYPIADVWDI</sequence>
<evidence type="ECO:0000259" key="5">
    <source>
        <dbReference type="Pfam" id="PF15447"/>
    </source>
</evidence>
<evidence type="ECO:0000259" key="3">
    <source>
        <dbReference type="Pfam" id="PF05424"/>
    </source>
</evidence>
<dbReference type="EMBL" id="DS016107">
    <property type="protein sequence ID" value="KOB85215.1"/>
    <property type="molecule type" value="Genomic_DNA"/>
</dbReference>
<feature type="compositionally biased region" description="Basic and acidic residues" evidence="1">
    <location>
        <begin position="2021"/>
        <end position="2033"/>
    </location>
</feature>
<dbReference type="FunFam" id="1.20.58.1930:FF:000001">
    <property type="entry name" value="Erythrocyte membrane protein 1, PfEMP1"/>
    <property type="match status" value="1"/>
</dbReference>
<feature type="region of interest" description="Disordered" evidence="1">
    <location>
        <begin position="1568"/>
        <end position="1606"/>
    </location>
</feature>
<dbReference type="Gene3D" id="1.20.58.830">
    <property type="match status" value="3"/>
</dbReference>
<dbReference type="Gene3D" id="1.10.1900.40">
    <property type="entry name" value="Acidic terminal segments, variant surface antigen of PfEMP1"/>
    <property type="match status" value="2"/>
</dbReference>
<dbReference type="Pfam" id="PF22672">
    <property type="entry name" value="DBL_C"/>
    <property type="match status" value="2"/>
</dbReference>
<dbReference type="Pfam" id="PF15447">
    <property type="entry name" value="NTS"/>
    <property type="match status" value="1"/>
</dbReference>
<dbReference type="Gene3D" id="1.20.58.1930">
    <property type="match status" value="1"/>
</dbReference>
<evidence type="ECO:0000259" key="2">
    <source>
        <dbReference type="Pfam" id="PF03011"/>
    </source>
</evidence>
<name>A0A0L7LY89_PLAF4</name>
<dbReference type="InterPro" id="IPR042202">
    <property type="entry name" value="Duffy-ag-bd_sf"/>
</dbReference>
<feature type="domain" description="Duffy-binding-like" evidence="2">
    <location>
        <begin position="1428"/>
        <end position="1573"/>
    </location>
</feature>
<feature type="domain" description="Duffy-antigen binding" evidence="3">
    <location>
        <begin position="116"/>
        <end position="303"/>
    </location>
</feature>
<feature type="compositionally biased region" description="Basic and acidic residues" evidence="1">
    <location>
        <begin position="848"/>
        <end position="859"/>
    </location>
</feature>
<feature type="compositionally biased region" description="Acidic residues" evidence="1">
    <location>
        <begin position="1589"/>
        <end position="1599"/>
    </location>
</feature>
<evidence type="ECO:0000259" key="4">
    <source>
        <dbReference type="Pfam" id="PF15445"/>
    </source>
</evidence>
<dbReference type="FunFam" id="1.20.58.830:FF:000001">
    <property type="entry name" value="Erythrocyte membrane protein 1, PfEMP1"/>
    <property type="match status" value="1"/>
</dbReference>
<dbReference type="Proteomes" id="UP000054282">
    <property type="component" value="Unassembled WGS sequence"/>
</dbReference>
<dbReference type="Pfam" id="PF18562">
    <property type="entry name" value="CIDR1_gamma"/>
    <property type="match status" value="1"/>
</dbReference>
<dbReference type="SUPFAM" id="SSF140924">
    <property type="entry name" value="Duffy binding domain-like"/>
    <property type="match status" value="4"/>
</dbReference>
<dbReference type="GO" id="GO:0046789">
    <property type="term" value="F:host cell surface receptor binding"/>
    <property type="evidence" value="ECO:0007669"/>
    <property type="project" value="InterPro"/>
</dbReference>
<feature type="domain" description="Duffy-binding-like" evidence="7">
    <location>
        <begin position="307"/>
        <end position="467"/>
    </location>
</feature>
<feature type="domain" description="Plasmodium falciparum erythrocyte membrane protein 1 acidic terminal segment" evidence="4">
    <location>
        <begin position="1694"/>
        <end position="2161"/>
    </location>
</feature>